<feature type="signal peptide" evidence="1">
    <location>
        <begin position="1"/>
        <end position="24"/>
    </location>
</feature>
<reference evidence="2 3" key="1">
    <citation type="journal article" date="2019" name="Environ. Microbiol.">
        <title>At the nexus of three kingdoms: the genome of the mycorrhizal fungus Gigaspora margarita provides insights into plant, endobacterial and fungal interactions.</title>
        <authorList>
            <person name="Venice F."/>
            <person name="Ghignone S."/>
            <person name="Salvioli di Fossalunga A."/>
            <person name="Amselem J."/>
            <person name="Novero M."/>
            <person name="Xianan X."/>
            <person name="Sedzielewska Toro K."/>
            <person name="Morin E."/>
            <person name="Lipzen A."/>
            <person name="Grigoriev I.V."/>
            <person name="Henrissat B."/>
            <person name="Martin F.M."/>
            <person name="Bonfante P."/>
        </authorList>
    </citation>
    <scope>NUCLEOTIDE SEQUENCE [LARGE SCALE GENOMIC DNA]</scope>
    <source>
        <strain evidence="2 3">BEG34</strain>
    </source>
</reference>
<dbReference type="Proteomes" id="UP000439903">
    <property type="component" value="Unassembled WGS sequence"/>
</dbReference>
<sequence length="91" mass="10872">MKNLIVLNSILNLILITNLDFTKQQKKQNKVLGKRKNNDEVDTKMLQIQQNYQKDLLNKKQKLEENENQKDMDFKTDKEEIENELHKLLMG</sequence>
<evidence type="ECO:0000313" key="3">
    <source>
        <dbReference type="Proteomes" id="UP000439903"/>
    </source>
</evidence>
<name>A0A8H4EIJ5_GIGMA</name>
<comment type="caution">
    <text evidence="2">The sequence shown here is derived from an EMBL/GenBank/DDBJ whole genome shotgun (WGS) entry which is preliminary data.</text>
</comment>
<evidence type="ECO:0000256" key="1">
    <source>
        <dbReference type="SAM" id="SignalP"/>
    </source>
</evidence>
<dbReference type="AlphaFoldDB" id="A0A8H4EIJ5"/>
<protein>
    <submittedName>
        <fullName evidence="2">Uncharacterized protein</fullName>
    </submittedName>
</protein>
<accession>A0A8H4EIJ5</accession>
<feature type="chain" id="PRO_5034524956" evidence="1">
    <location>
        <begin position="25"/>
        <end position="91"/>
    </location>
</feature>
<proteinExistence type="predicted"/>
<keyword evidence="1" id="KW-0732">Signal</keyword>
<evidence type="ECO:0000313" key="2">
    <source>
        <dbReference type="EMBL" id="KAF0489670.1"/>
    </source>
</evidence>
<organism evidence="2 3">
    <name type="scientific">Gigaspora margarita</name>
    <dbReference type="NCBI Taxonomy" id="4874"/>
    <lineage>
        <taxon>Eukaryota</taxon>
        <taxon>Fungi</taxon>
        <taxon>Fungi incertae sedis</taxon>
        <taxon>Mucoromycota</taxon>
        <taxon>Glomeromycotina</taxon>
        <taxon>Glomeromycetes</taxon>
        <taxon>Diversisporales</taxon>
        <taxon>Gigasporaceae</taxon>
        <taxon>Gigaspora</taxon>
    </lineage>
</organism>
<gene>
    <name evidence="2" type="ORF">F8M41_022034</name>
</gene>
<dbReference type="EMBL" id="WTPW01000668">
    <property type="protein sequence ID" value="KAF0489670.1"/>
    <property type="molecule type" value="Genomic_DNA"/>
</dbReference>
<keyword evidence="3" id="KW-1185">Reference proteome</keyword>